<evidence type="ECO:0000256" key="3">
    <source>
        <dbReference type="ARBA" id="ARBA00023125"/>
    </source>
</evidence>
<dbReference type="Pfam" id="PF03106">
    <property type="entry name" value="WRKY"/>
    <property type="match status" value="1"/>
</dbReference>
<dbReference type="GO" id="GO:0042742">
    <property type="term" value="P:defense response to bacterium"/>
    <property type="evidence" value="ECO:0007669"/>
    <property type="project" value="UniProtKB-ARBA"/>
</dbReference>
<feature type="compositionally biased region" description="Low complexity" evidence="6">
    <location>
        <begin position="223"/>
        <end position="242"/>
    </location>
</feature>
<evidence type="ECO:0000256" key="4">
    <source>
        <dbReference type="ARBA" id="ARBA00023163"/>
    </source>
</evidence>
<dbReference type="Proteomes" id="UP001154282">
    <property type="component" value="Unassembled WGS sequence"/>
</dbReference>
<dbReference type="InterPro" id="IPR044810">
    <property type="entry name" value="WRKY_plant"/>
</dbReference>
<keyword evidence="9" id="KW-1185">Reference proteome</keyword>
<dbReference type="PANTHER" id="PTHR31429">
    <property type="entry name" value="WRKY TRANSCRIPTION FACTOR 36-RELATED"/>
    <property type="match status" value="1"/>
</dbReference>
<dbReference type="EMBL" id="CAMGYJ010000009">
    <property type="protein sequence ID" value="CAI0473806.1"/>
    <property type="molecule type" value="Genomic_DNA"/>
</dbReference>
<dbReference type="GO" id="GO:0043565">
    <property type="term" value="F:sequence-specific DNA binding"/>
    <property type="evidence" value="ECO:0007669"/>
    <property type="project" value="InterPro"/>
</dbReference>
<dbReference type="GO" id="GO:0005634">
    <property type="term" value="C:nucleus"/>
    <property type="evidence" value="ECO:0007669"/>
    <property type="project" value="UniProtKB-SubCell"/>
</dbReference>
<evidence type="ECO:0000256" key="2">
    <source>
        <dbReference type="ARBA" id="ARBA00023015"/>
    </source>
</evidence>
<comment type="caution">
    <text evidence="8">The sequence shown here is derived from an EMBL/GenBank/DDBJ whole genome shotgun (WGS) entry which is preliminary data.</text>
</comment>
<evidence type="ECO:0000256" key="5">
    <source>
        <dbReference type="ARBA" id="ARBA00023242"/>
    </source>
</evidence>
<reference evidence="8" key="1">
    <citation type="submission" date="2022-08" db="EMBL/GenBank/DDBJ databases">
        <authorList>
            <person name="Gutierrez-Valencia J."/>
        </authorList>
    </citation>
    <scope>NUCLEOTIDE SEQUENCE</scope>
</reference>
<feature type="domain" description="WRKY" evidence="7">
    <location>
        <begin position="282"/>
        <end position="344"/>
    </location>
</feature>
<dbReference type="GO" id="GO:0031347">
    <property type="term" value="P:regulation of defense response"/>
    <property type="evidence" value="ECO:0007669"/>
    <property type="project" value="UniProtKB-ARBA"/>
</dbReference>
<keyword evidence="2" id="KW-0805">Transcription regulation</keyword>
<evidence type="ECO:0000313" key="9">
    <source>
        <dbReference type="Proteomes" id="UP001154282"/>
    </source>
</evidence>
<dbReference type="AlphaFoldDB" id="A0AAV0PS67"/>
<dbReference type="PROSITE" id="PS50811">
    <property type="entry name" value="WRKY"/>
    <property type="match status" value="1"/>
</dbReference>
<evidence type="ECO:0000313" key="8">
    <source>
        <dbReference type="EMBL" id="CAI0473806.1"/>
    </source>
</evidence>
<dbReference type="InterPro" id="IPR036576">
    <property type="entry name" value="WRKY_dom_sf"/>
</dbReference>
<protein>
    <recommendedName>
        <fullName evidence="7">WRKY domain-containing protein</fullName>
    </recommendedName>
</protein>
<evidence type="ECO:0000256" key="6">
    <source>
        <dbReference type="SAM" id="MobiDB-lite"/>
    </source>
</evidence>
<dbReference type="InterPro" id="IPR003657">
    <property type="entry name" value="WRKY_dom"/>
</dbReference>
<dbReference type="GO" id="GO:0003700">
    <property type="term" value="F:DNA-binding transcription factor activity"/>
    <property type="evidence" value="ECO:0007669"/>
    <property type="project" value="InterPro"/>
</dbReference>
<evidence type="ECO:0000259" key="7">
    <source>
        <dbReference type="PROSITE" id="PS50811"/>
    </source>
</evidence>
<dbReference type="PANTHER" id="PTHR31429:SF3">
    <property type="entry name" value="WRKY TRANSCRIPTION FACTOR 40-RELATED"/>
    <property type="match status" value="1"/>
</dbReference>
<organism evidence="8 9">
    <name type="scientific">Linum tenue</name>
    <dbReference type="NCBI Taxonomy" id="586396"/>
    <lineage>
        <taxon>Eukaryota</taxon>
        <taxon>Viridiplantae</taxon>
        <taxon>Streptophyta</taxon>
        <taxon>Embryophyta</taxon>
        <taxon>Tracheophyta</taxon>
        <taxon>Spermatophyta</taxon>
        <taxon>Magnoliopsida</taxon>
        <taxon>eudicotyledons</taxon>
        <taxon>Gunneridae</taxon>
        <taxon>Pentapetalae</taxon>
        <taxon>rosids</taxon>
        <taxon>fabids</taxon>
        <taxon>Malpighiales</taxon>
        <taxon>Linaceae</taxon>
        <taxon>Linum</taxon>
    </lineage>
</organism>
<dbReference type="SMART" id="SM00774">
    <property type="entry name" value="WRKY"/>
    <property type="match status" value="1"/>
</dbReference>
<comment type="subcellular location">
    <subcellularLocation>
        <location evidence="1">Nucleus</location>
    </subcellularLocation>
</comment>
<gene>
    <name evidence="8" type="ORF">LITE_LOCUS39787</name>
</gene>
<keyword evidence="4" id="KW-0804">Transcription</keyword>
<dbReference type="Gene3D" id="2.20.25.80">
    <property type="entry name" value="WRKY domain"/>
    <property type="match status" value="1"/>
</dbReference>
<dbReference type="SUPFAM" id="SSF118290">
    <property type="entry name" value="WRKY DNA-binding domain"/>
    <property type="match status" value="1"/>
</dbReference>
<dbReference type="FunFam" id="2.20.25.80:FF:000008">
    <property type="entry name" value="WRKY transcription factor 40"/>
    <property type="match status" value="1"/>
</dbReference>
<name>A0AAV0PS67_9ROSI</name>
<accession>A0AAV0PS67</accession>
<keyword evidence="5" id="KW-0539">Nucleus</keyword>
<dbReference type="GO" id="GO:0009751">
    <property type="term" value="P:response to salicylic acid"/>
    <property type="evidence" value="ECO:0007669"/>
    <property type="project" value="UniProtKB-ARBA"/>
</dbReference>
<evidence type="ECO:0000256" key="1">
    <source>
        <dbReference type="ARBA" id="ARBA00004123"/>
    </source>
</evidence>
<dbReference type="GO" id="GO:0050832">
    <property type="term" value="P:defense response to fungus"/>
    <property type="evidence" value="ECO:0007669"/>
    <property type="project" value="UniProtKB-ARBA"/>
</dbReference>
<proteinExistence type="predicted"/>
<sequence>MILRRSGPSTKLRVVINELIARFLSVCRSEPSPLSPFPLPIYTHTLPYSHLLHLQQEEKQTTQRHTSGRRVHHKISTKLLSPMDYSSSLVDVSLDLNLNPLRRNDDRPASALSVKKEWSFGVPSAPANFMGLGISVSSVKEEESTAGALVEELNRVSAENKKLTEMLTVMCENYTALRNQLMDHMARNSHPADEAAAVEEEVEKEHSPSSLSPASSRKRKSDSTTTNNNDNYNLPLATNNNNGASESSSTDEESFKRPREEVIKAKISRVYVRTEPSDTGLIVKDGYQWRKYGQKVTRDNPCPRAYFKCSFAPSCPVKKKVQRSVEDQSVVVATYEGEHNHPHPSTPEAAAAAATASSSGRGLAIAGSPSLAAGPATMTLDLTKSKPSVASTSARNVVAPSPKPLAGGIDGPEIQQLLVEQMATSLTKDPNFTAALAAAISGRMLQRNRSERW</sequence>
<feature type="region of interest" description="Disordered" evidence="6">
    <location>
        <begin position="188"/>
        <end position="258"/>
    </location>
</feature>
<dbReference type="GO" id="GO:0002237">
    <property type="term" value="P:response to molecule of bacterial origin"/>
    <property type="evidence" value="ECO:0007669"/>
    <property type="project" value="UniProtKB-ARBA"/>
</dbReference>
<keyword evidence="3" id="KW-0238">DNA-binding</keyword>